<evidence type="ECO:0000256" key="3">
    <source>
        <dbReference type="ARBA" id="ARBA00022729"/>
    </source>
</evidence>
<dbReference type="HOGENOM" id="CLU_1620991_0_0_1"/>
<sequence>MTFLLALILMVATSAKGYESIQDKEVPPNERLSSCDIQIEKIGCYNDTGKLPRPLPELLLNDRNPESVENDGHIFDWDKPDASMQSLVCRCAKRALDRGYSHFGLQFYGECWSGKNAGSTFKTDGPSRTCLGRSLKACDAGSDFPCTGRDFSNFVYRIRQTDDD</sequence>
<keyword evidence="3 6" id="KW-0732">Signal</keyword>
<feature type="signal peptide" evidence="6">
    <location>
        <begin position="1"/>
        <end position="17"/>
    </location>
</feature>
<evidence type="ECO:0000256" key="4">
    <source>
        <dbReference type="ARBA" id="ARBA00022989"/>
    </source>
</evidence>
<evidence type="ECO:0000256" key="5">
    <source>
        <dbReference type="ARBA" id="ARBA00023136"/>
    </source>
</evidence>
<evidence type="ECO:0000256" key="6">
    <source>
        <dbReference type="SAM" id="SignalP"/>
    </source>
</evidence>
<feature type="chain" id="PRO_5002711889" description="Lysozyme" evidence="6">
    <location>
        <begin position="18"/>
        <end position="164"/>
    </location>
</feature>
<evidence type="ECO:0000256" key="2">
    <source>
        <dbReference type="ARBA" id="ARBA00022692"/>
    </source>
</evidence>
<evidence type="ECO:0000313" key="7">
    <source>
        <dbReference type="EMBL" id="EDO39302.1"/>
    </source>
</evidence>
<dbReference type="EMBL" id="DS469609">
    <property type="protein sequence ID" value="EDO39302.1"/>
    <property type="molecule type" value="Genomic_DNA"/>
</dbReference>
<comment type="subcellular location">
    <subcellularLocation>
        <location evidence="1">Membrane</location>
        <topology evidence="1">Single-pass membrane protein</topology>
    </subcellularLocation>
</comment>
<organism evidence="7 8">
    <name type="scientific">Nematostella vectensis</name>
    <name type="common">Starlet sea anemone</name>
    <dbReference type="NCBI Taxonomy" id="45351"/>
    <lineage>
        <taxon>Eukaryota</taxon>
        <taxon>Metazoa</taxon>
        <taxon>Cnidaria</taxon>
        <taxon>Anthozoa</taxon>
        <taxon>Hexacorallia</taxon>
        <taxon>Actiniaria</taxon>
        <taxon>Edwardsiidae</taxon>
        <taxon>Nematostella</taxon>
    </lineage>
</organism>
<protein>
    <recommendedName>
        <fullName evidence="9">Lysozyme</fullName>
    </recommendedName>
</protein>
<keyword evidence="5" id="KW-0472">Membrane</keyword>
<evidence type="ECO:0000256" key="1">
    <source>
        <dbReference type="ARBA" id="ARBA00004167"/>
    </source>
</evidence>
<keyword evidence="2" id="KW-0812">Transmembrane</keyword>
<dbReference type="PANTHER" id="PTHR16059:SF25">
    <property type="entry name" value="LYSOZYME"/>
    <property type="match status" value="1"/>
</dbReference>
<dbReference type="PhylomeDB" id="A7SAF8"/>
<dbReference type="InParanoid" id="A7SAF8"/>
<proteinExistence type="predicted"/>
<evidence type="ECO:0008006" key="9">
    <source>
        <dbReference type="Google" id="ProtNLM"/>
    </source>
</evidence>
<dbReference type="OMA" id="PHISCER"/>
<accession>A7SAF8</accession>
<reference evidence="7 8" key="1">
    <citation type="journal article" date="2007" name="Science">
        <title>Sea anemone genome reveals ancestral eumetazoan gene repertoire and genomic organization.</title>
        <authorList>
            <person name="Putnam N.H."/>
            <person name="Srivastava M."/>
            <person name="Hellsten U."/>
            <person name="Dirks B."/>
            <person name="Chapman J."/>
            <person name="Salamov A."/>
            <person name="Terry A."/>
            <person name="Shapiro H."/>
            <person name="Lindquist E."/>
            <person name="Kapitonov V.V."/>
            <person name="Jurka J."/>
            <person name="Genikhovich G."/>
            <person name="Grigoriev I.V."/>
            <person name="Lucas S.M."/>
            <person name="Steele R.E."/>
            <person name="Finnerty J.R."/>
            <person name="Technau U."/>
            <person name="Martindale M.Q."/>
            <person name="Rokhsar D.S."/>
        </authorList>
    </citation>
    <scope>NUCLEOTIDE SEQUENCE [LARGE SCALE GENOMIC DNA]</scope>
    <source>
        <strain evidence="8">CH2 X CH6</strain>
    </source>
</reference>
<dbReference type="PANTHER" id="PTHR16059">
    <property type="entry name" value="ANTHRAX TOXIN RECEPTOR"/>
    <property type="match status" value="1"/>
</dbReference>
<dbReference type="GO" id="GO:0016020">
    <property type="term" value="C:membrane"/>
    <property type="evidence" value="ECO:0007669"/>
    <property type="project" value="UniProtKB-SubCell"/>
</dbReference>
<dbReference type="AlphaFoldDB" id="A7SAF8"/>
<evidence type="ECO:0000313" key="8">
    <source>
        <dbReference type="Proteomes" id="UP000001593"/>
    </source>
</evidence>
<dbReference type="Proteomes" id="UP000001593">
    <property type="component" value="Unassembled WGS sequence"/>
</dbReference>
<keyword evidence="8" id="KW-1185">Reference proteome</keyword>
<keyword evidence="4" id="KW-1133">Transmembrane helix</keyword>
<name>A7SAF8_NEMVE</name>
<gene>
    <name evidence="7" type="ORF">NEMVEDRAFT_v1g209249</name>
</gene>